<evidence type="ECO:0000313" key="2">
    <source>
        <dbReference type="Proteomes" id="UP000054075"/>
    </source>
</evidence>
<protein>
    <submittedName>
        <fullName evidence="1">Uncharacterized protein</fullName>
    </submittedName>
</protein>
<dbReference type="STRING" id="59196.RICGR_0143"/>
<dbReference type="OrthoDB" id="32840at118969"/>
<proteinExistence type="predicted"/>
<comment type="caution">
    <text evidence="1">The sequence shown here is derived from an EMBL/GenBank/DDBJ whole genome shotgun (WGS) entry which is preliminary data.</text>
</comment>
<reference evidence="1" key="1">
    <citation type="submission" date="2006-04" db="EMBL/GenBank/DDBJ databases">
        <authorList>
            <person name="Seshadri R."/>
            <person name="Federici B.A."/>
        </authorList>
    </citation>
    <scope>NUCLEOTIDE SEQUENCE [LARGE SCALE GENOMIC DNA]</scope>
</reference>
<organism evidence="1 2">
    <name type="scientific">Rickettsiella grylli</name>
    <dbReference type="NCBI Taxonomy" id="59196"/>
    <lineage>
        <taxon>Bacteria</taxon>
        <taxon>Pseudomonadati</taxon>
        <taxon>Pseudomonadota</taxon>
        <taxon>Gammaproteobacteria</taxon>
        <taxon>Legionellales</taxon>
        <taxon>Coxiellaceae</taxon>
        <taxon>Rickettsiella</taxon>
    </lineage>
</organism>
<reference evidence="1" key="2">
    <citation type="submission" date="2007-10" db="EMBL/GenBank/DDBJ databases">
        <authorList>
            <person name="Myers G.S."/>
        </authorList>
    </citation>
    <scope>NUCLEOTIDE SEQUENCE [LARGE SCALE GENOMIC DNA]</scope>
</reference>
<evidence type="ECO:0000313" key="1">
    <source>
        <dbReference type="EMBL" id="EDP46676.1"/>
    </source>
</evidence>
<name>A8PKE6_9COXI</name>
<accession>A8PKE6</accession>
<dbReference type="RefSeq" id="WP_006035649.1">
    <property type="nucleotide sequence ID" value="NZ_AAQJ02000001.1"/>
</dbReference>
<gene>
    <name evidence="1" type="ORF">RICGR_0143</name>
</gene>
<sequence>MLNQHFTAQWGLKKWTESVSKKLWEESIRPKIPEIITELTKKKKEACLEQLETLFKDQLSHLWNVARTQLLEKFLKGDDKPLLEELMEYQHRTVIREIKKVYPEHTLDHLNRIFTHPSAHSDEIVKIETKKALEKHKDHLKEKMSNGEKLENSFVELKFGATKAEINLDGSCLWVPASIRHDVNANHRRVVYGGVHFRDCTTY</sequence>
<dbReference type="Proteomes" id="UP000054075">
    <property type="component" value="Unassembled WGS sequence"/>
</dbReference>
<dbReference type="AlphaFoldDB" id="A8PKE6"/>
<keyword evidence="2" id="KW-1185">Reference proteome</keyword>
<dbReference type="EMBL" id="AAQJ02000001">
    <property type="protein sequence ID" value="EDP46676.1"/>
    <property type="molecule type" value="Genomic_DNA"/>
</dbReference>